<dbReference type="InterPro" id="IPR015422">
    <property type="entry name" value="PyrdxlP-dep_Trfase_small"/>
</dbReference>
<name>A0A1G5S1A9_PSEXY</name>
<protein>
    <submittedName>
        <fullName evidence="4">Histidinol-phosphate aminotransferase</fullName>
    </submittedName>
</protein>
<dbReference type="AlphaFoldDB" id="A0A1G5S1A9"/>
<dbReference type="GO" id="GO:0008483">
    <property type="term" value="F:transaminase activity"/>
    <property type="evidence" value="ECO:0007669"/>
    <property type="project" value="UniProtKB-KW"/>
</dbReference>
<evidence type="ECO:0000313" key="5">
    <source>
        <dbReference type="Proteomes" id="UP000199428"/>
    </source>
</evidence>
<dbReference type="Proteomes" id="UP000199428">
    <property type="component" value="Unassembled WGS sequence"/>
</dbReference>
<evidence type="ECO:0000256" key="2">
    <source>
        <dbReference type="ARBA" id="ARBA00022898"/>
    </source>
</evidence>
<dbReference type="InterPro" id="IPR015421">
    <property type="entry name" value="PyrdxlP-dep_Trfase_major"/>
</dbReference>
<dbReference type="Gene3D" id="3.90.1150.10">
    <property type="entry name" value="Aspartate Aminotransferase, domain 1"/>
    <property type="match status" value="1"/>
</dbReference>
<sequence length="347" mass="39191">MHGGDIYRNSIQYDFSVNINPMGMPSEVQWVLTEAALYSNRYPDIYHERLIEETSGLFNVPKENIVYGNGASEIIMAVCHAISPKKALFIAPCFSGYETCVKGACPDCSLSYYTLSEDNDFEIHHDILEHIQVEKADLMFLTNPNNPNGRLISKELLDEIVLACEEAGTTLVVDECFLALTGMDRENSLAYEIKEHKSLIVLRAYTKTFAIPGVRIGYSICSNESIATSLKNHLPEWNLSVFAQMAGVECLKHMEYLEDSVKLIESERRYLTEGLGKLGAKVYTSDANYILFRCNDLELEKKILQYSILIRECSDYNGLEKGFYRVAVKSHGDNEKLLTALEDLLND</sequence>
<comment type="cofactor">
    <cofactor evidence="1">
        <name>pyridoxal 5'-phosphate</name>
        <dbReference type="ChEBI" id="CHEBI:597326"/>
    </cofactor>
</comment>
<evidence type="ECO:0000313" key="4">
    <source>
        <dbReference type="EMBL" id="SCZ79349.1"/>
    </source>
</evidence>
<keyword evidence="4" id="KW-0032">Aminotransferase</keyword>
<reference evidence="4 5" key="1">
    <citation type="submission" date="2016-10" db="EMBL/GenBank/DDBJ databases">
        <authorList>
            <person name="de Groot N.N."/>
        </authorList>
    </citation>
    <scope>NUCLEOTIDE SEQUENCE [LARGE SCALE GENOMIC DNA]</scope>
    <source>
        <strain evidence="4 5">DSM 10317</strain>
    </source>
</reference>
<feature type="domain" description="Aminotransferase class I/classII large" evidence="3">
    <location>
        <begin position="38"/>
        <end position="342"/>
    </location>
</feature>
<keyword evidence="4" id="KW-0808">Transferase</keyword>
<evidence type="ECO:0000259" key="3">
    <source>
        <dbReference type="Pfam" id="PF00155"/>
    </source>
</evidence>
<keyword evidence="2" id="KW-0663">Pyridoxal phosphate</keyword>
<dbReference type="SUPFAM" id="SSF53383">
    <property type="entry name" value="PLP-dependent transferases"/>
    <property type="match status" value="1"/>
</dbReference>
<dbReference type="Gene3D" id="3.40.640.10">
    <property type="entry name" value="Type I PLP-dependent aspartate aminotransferase-like (Major domain)"/>
    <property type="match status" value="1"/>
</dbReference>
<evidence type="ECO:0000256" key="1">
    <source>
        <dbReference type="ARBA" id="ARBA00001933"/>
    </source>
</evidence>
<dbReference type="CDD" id="cd00609">
    <property type="entry name" value="AAT_like"/>
    <property type="match status" value="1"/>
</dbReference>
<dbReference type="GO" id="GO:0030170">
    <property type="term" value="F:pyridoxal phosphate binding"/>
    <property type="evidence" value="ECO:0007669"/>
    <property type="project" value="InterPro"/>
</dbReference>
<dbReference type="PANTHER" id="PTHR42885">
    <property type="entry name" value="HISTIDINOL-PHOSPHATE AMINOTRANSFERASE-RELATED"/>
    <property type="match status" value="1"/>
</dbReference>
<accession>A0A1G5S1A9</accession>
<dbReference type="InterPro" id="IPR015424">
    <property type="entry name" value="PyrdxlP-dep_Trfase"/>
</dbReference>
<dbReference type="InterPro" id="IPR004839">
    <property type="entry name" value="Aminotransferase_I/II_large"/>
</dbReference>
<organism evidence="4 5">
    <name type="scientific">Pseudobutyrivibrio xylanivorans</name>
    <dbReference type="NCBI Taxonomy" id="185007"/>
    <lineage>
        <taxon>Bacteria</taxon>
        <taxon>Bacillati</taxon>
        <taxon>Bacillota</taxon>
        <taxon>Clostridia</taxon>
        <taxon>Lachnospirales</taxon>
        <taxon>Lachnospiraceae</taxon>
        <taxon>Pseudobutyrivibrio</taxon>
    </lineage>
</organism>
<dbReference type="EMBL" id="FMWK01000008">
    <property type="protein sequence ID" value="SCZ79349.1"/>
    <property type="molecule type" value="Genomic_DNA"/>
</dbReference>
<proteinExistence type="predicted"/>
<dbReference type="PANTHER" id="PTHR42885:SF1">
    <property type="entry name" value="THREONINE-PHOSPHATE DECARBOXYLASE"/>
    <property type="match status" value="1"/>
</dbReference>
<dbReference type="Pfam" id="PF00155">
    <property type="entry name" value="Aminotran_1_2"/>
    <property type="match status" value="1"/>
</dbReference>
<gene>
    <name evidence="4" type="ORF">SAMN02910350_01750</name>
</gene>